<organism evidence="1 2">
    <name type="scientific">Alkaliphilus pronyensis</name>
    <dbReference type="NCBI Taxonomy" id="1482732"/>
    <lineage>
        <taxon>Bacteria</taxon>
        <taxon>Bacillati</taxon>
        <taxon>Bacillota</taxon>
        <taxon>Clostridia</taxon>
        <taxon>Peptostreptococcales</taxon>
        <taxon>Natronincolaceae</taxon>
        <taxon>Alkaliphilus</taxon>
    </lineage>
</organism>
<accession>A0A6I0FIW0</accession>
<dbReference type="Pfam" id="PF13835">
    <property type="entry name" value="DUF4194"/>
    <property type="match status" value="1"/>
</dbReference>
<dbReference type="OrthoDB" id="160982at2"/>
<dbReference type="RefSeq" id="WP_151860450.1">
    <property type="nucleotide sequence ID" value="NZ_WBZC01000013.1"/>
</dbReference>
<dbReference type="InterPro" id="IPR025449">
    <property type="entry name" value="JetB"/>
</dbReference>
<reference evidence="1 2" key="1">
    <citation type="submission" date="2019-10" db="EMBL/GenBank/DDBJ databases">
        <title>Alkaliphilus serpentinus sp. nov. and Alkaliphilus pronyensis sp. nov., two novel anaerobic alkaliphilic species isolated from the serpentinized-hosted hydrothermal field of the Prony Bay (New Caledonia).</title>
        <authorList>
            <person name="Postec A."/>
        </authorList>
    </citation>
    <scope>NUCLEOTIDE SEQUENCE [LARGE SCALE GENOMIC DNA]</scope>
    <source>
        <strain evidence="1 2">LacV</strain>
    </source>
</reference>
<dbReference type="Proteomes" id="UP000432715">
    <property type="component" value="Unassembled WGS sequence"/>
</dbReference>
<evidence type="ECO:0000313" key="1">
    <source>
        <dbReference type="EMBL" id="KAB3536071.1"/>
    </source>
</evidence>
<comment type="caution">
    <text evidence="1">The sequence shown here is derived from an EMBL/GenBank/DDBJ whole genome shotgun (WGS) entry which is preliminary data.</text>
</comment>
<evidence type="ECO:0000313" key="2">
    <source>
        <dbReference type="Proteomes" id="UP000432715"/>
    </source>
</evidence>
<protein>
    <submittedName>
        <fullName evidence="1">DUF4194 domain-containing protein</fullName>
    </submittedName>
</protein>
<dbReference type="EMBL" id="WBZC01000013">
    <property type="protein sequence ID" value="KAB3536071.1"/>
    <property type="molecule type" value="Genomic_DNA"/>
</dbReference>
<gene>
    <name evidence="1" type="ORF">F8154_04750</name>
</gene>
<keyword evidence="2" id="KW-1185">Reference proteome</keyword>
<sequence>MEILNESVVQKEKFRIAANKLLNYCFIIKKKEDTRNDYIFILQNKNLFIEYFDLLGYKIEINEIQGVVALTNVEGTGRLRLRKVESIVLLILRLLYIEKRKELSLNEEVVVLSDEIHEKYNMLKIESKSNLDKTVYREAIRIFKRYNIISNMDSDITMSDARIKIYPSVLFAVPNDNLTKMYDAVNEKLNKYLNGGEQNDDEEAVQD</sequence>
<proteinExistence type="predicted"/>
<name>A0A6I0FIW0_9FIRM</name>
<dbReference type="AlphaFoldDB" id="A0A6I0FIW0"/>